<sequence>MALFLQLGDIIRIIAPSNKEFDGHTYYIHYYDPNELMEIIHISSLLVHTIPLKDGKILDHSIEKIVLLNRSVQKGFARQNGLLPNTWVDLEFRGDVRSVIIAQITHLEEDMIELMTFPEKDILYIDFAYKGIPKNIPFKHICICNRPANFEDFTVPKSSDESIDTEIIEEARTEYNADGELIIDLPANVDIEQNYRVKLHDEYSLTQKETPEQESISEQNEEYETIHYGIDAQMNFLLDDFLSILPDNKRTKQAMRDIYIHLNRFKELRDIYSTRNEYGEINGFIKHDPKYFKPLVNNLYEMKNIPKWIIPVANVQQHIYLEDVDTVDPHYDTLLFNINDSIYEEERIKKTMFFENPGTSESVKYESLYSSLNQNIYTPQSILINPVIHPVGHDLDICTDIDLFLGTNGTNESSSMKRDKSEKDSGSYFIRNLFKVRRFESPVYYSKYIRKNYNELHVLMKSDRVHVQSIIYLPEVQLQNTQHLYGNILSQTKYSSPYLFDLMKNTPVTNMEVNIEKSDNSILPFESSIVDIKMTPTENPIHDIQLKNPSYHAFLQTLVPNIFSLIEHYYAKNANKYNSLDYLKSFSPYDIDMNSLSYRSFESIRRHLYKNIQNYYSNYEQSREGFIQYLLAKYNIPKSIKSELYIPLLDRIFLENSVQKNEFRSLCHLTGVSEREHLRSIMDINNGKSLFSWILLSNLELISPTNLIAPFSDTQKFNNIQHKIITKKYSSLREMQEDNDKRDVRYDEHYDYNHYDILNKYKKEMTQYPPEQFLDFLSETLAKEYGCSLDNVRNMAEELVQGFKLVQENDYAILEITPHLPEGVEEFNLTKKDKDNIKIEASVRKIEKYFKRINNVWVYDPDVDEESFHDPKELLCLLKNDVSKETAQNAFKNPYGNSMEEIQKNIKDLIIKYKQETEIIVVQKKRKLLEHDKYFSKLGNMAYISENIVSPNKKILDDLTHKSIGFENQQENIIWFVELYCRDAYSEEDENWKYCKESESSVQLIPNALYELALGFQRNEYSKTFSHLVKNKKIKYEDGRFIVVHGGSILEDIEFSEQGTELYENLDEQDTWDTEEDTLDTNYSVDMKQGKRLYRDKKLRSIYNVMSGICKMMYVPFDRIETNSMNISTIFLTKKNIFMGEAKYDKAMKKIHKDAKYPSYEIFQNSKLLDIATCSVLISVQCVMPSLKYSRSVGDCIKVLDGYPLNMNSGQEGTIEYFGCILRKMHGDRKSMPWNTISKSKGDMEKRLKDMIVQFLKHDEIEELLREKRQYLESEKNEIPEDIHIVNTWERFLPPLKSSGILDGKAPLRNVEKSAHEMLKKTLDSGSHDQWIYLGMYFGKILNFSIAFTEIINKIVQEKGSLLKSGNTRAWLENACCNDSNAIQNPSQYFAQQHESITEYKKVVLNLETAIEKVRLYVKPSILHKKNPDRVPNQLIQTFSLQNISEELMYRTFIHYCHLDSVTKPIPIHFEKFIQKKLEEYNSKGSIEEKIDFLKSKQKIMNATSFSSLLTTSFRNNSYVIVPKIVLSYHEKVVSLLNTIESTIPSDIISQFKYHFDLYINRESNTIPSENEANNQEQHKTKLLDNLENFVIQESENMENKIREFLRSSGMGINPIETLIHNMKIDKDTTDHTTMGNFVKNHLYYICIIVPNYIINNHKLARMYTRTILLDEDVPRVGGHIRKKFDYLNDFVNDNVIKPLLKIAIPKLQEYYRFYTQHSGFFPSDRVSLHKRFAHFSLIFVYYYLISVTEDKDTLQIIFKHIQTIEAEHELEELDDDVEEIELQAAETHEIQKQLQKFLKKLFDTEEIFNREKKSLLTSYEINRQNEDRLKEMEKVKIMSRFDPKNEPEHRTRRAEKDMKKYHLGKYYINQNVIKNYGKKRDEMLDTDDVHEEDFLLMEKQRDQPIEEQEYLEELNDIFGEDSDMDIPEEEPLEETEDLLDEEEHIAFLRPREDDDNYDIAEYEGNA</sequence>
<evidence type="ECO:0000256" key="1">
    <source>
        <dbReference type="SAM" id="Coils"/>
    </source>
</evidence>
<evidence type="ECO:0000313" key="2">
    <source>
        <dbReference type="EMBL" id="QHT05374.1"/>
    </source>
</evidence>
<dbReference type="EMBL" id="MN739453">
    <property type="protein sequence ID" value="QHT05374.1"/>
    <property type="molecule type" value="Genomic_DNA"/>
</dbReference>
<organism evidence="2">
    <name type="scientific">viral metagenome</name>
    <dbReference type="NCBI Taxonomy" id="1070528"/>
    <lineage>
        <taxon>unclassified sequences</taxon>
        <taxon>metagenomes</taxon>
        <taxon>organismal metagenomes</taxon>
    </lineage>
</organism>
<accession>A0A6C0CNX3</accession>
<feature type="coiled-coil region" evidence="1">
    <location>
        <begin position="1764"/>
        <end position="1791"/>
    </location>
</feature>
<reference evidence="2" key="1">
    <citation type="journal article" date="2020" name="Nature">
        <title>Giant virus diversity and host interactions through global metagenomics.</title>
        <authorList>
            <person name="Schulz F."/>
            <person name="Roux S."/>
            <person name="Paez-Espino D."/>
            <person name="Jungbluth S."/>
            <person name="Walsh D.A."/>
            <person name="Denef V.J."/>
            <person name="McMahon K.D."/>
            <person name="Konstantinidis K.T."/>
            <person name="Eloe-Fadrosh E.A."/>
            <person name="Kyrpides N.C."/>
            <person name="Woyke T."/>
        </authorList>
    </citation>
    <scope>NUCLEOTIDE SEQUENCE</scope>
    <source>
        <strain evidence="2">GVMAG-M-3300021375-17</strain>
    </source>
</reference>
<keyword evidence="1" id="KW-0175">Coiled coil</keyword>
<name>A0A6C0CNX3_9ZZZZ</name>
<protein>
    <submittedName>
        <fullName evidence="2">Uncharacterized protein</fullName>
    </submittedName>
</protein>
<proteinExistence type="predicted"/>